<accession>A0ABX3KM07</accession>
<proteinExistence type="predicted"/>
<dbReference type="Proteomes" id="UP000189431">
    <property type="component" value="Unassembled WGS sequence"/>
</dbReference>
<dbReference type="PANTHER" id="PTHR11364">
    <property type="entry name" value="THIOSULFATE SULFERTANSFERASE"/>
    <property type="match status" value="1"/>
</dbReference>
<dbReference type="PANTHER" id="PTHR11364:SF27">
    <property type="entry name" value="SULFURTRANSFERASE"/>
    <property type="match status" value="1"/>
</dbReference>
<dbReference type="SUPFAM" id="SSF52821">
    <property type="entry name" value="Rhodanese/Cell cycle control phosphatase"/>
    <property type="match status" value="1"/>
</dbReference>
<sequence length="87" mass="10190">MSVFVTPEWLAQRLDTVVPVDASWFMPDVSRDSFQEWRQRRIPGAVYFDFDNTVKDQSSSLPHMLPDETSFARHMGTLYPINLKMHD</sequence>
<reference evidence="3" key="1">
    <citation type="submission" date="2017-01" db="EMBL/GenBank/DDBJ databases">
        <title>Draft genome of the species Salinivibrio costicola subsp. alcaliphilus.</title>
        <authorList>
            <person name="Lopez-Hermoso C."/>
            <person name="De La Haba R."/>
            <person name="Sanchez-Porro C."/>
            <person name="Ventosa A."/>
        </authorList>
    </citation>
    <scope>NUCLEOTIDE SEQUENCE [LARGE SCALE GENOMIC DNA]</scope>
    <source>
        <strain evidence="3">CBH448</strain>
    </source>
</reference>
<protein>
    <submittedName>
        <fullName evidence="2">Uncharacterized protein</fullName>
    </submittedName>
</protein>
<comment type="caution">
    <text evidence="2">The sequence shown here is derived from an EMBL/GenBank/DDBJ whole genome shotgun (WGS) entry which is preliminary data.</text>
</comment>
<evidence type="ECO:0000313" key="3">
    <source>
        <dbReference type="Proteomes" id="UP000189431"/>
    </source>
</evidence>
<evidence type="ECO:0000313" key="2">
    <source>
        <dbReference type="EMBL" id="OOF32747.1"/>
    </source>
</evidence>
<dbReference type="EMBL" id="MUFR01000062">
    <property type="protein sequence ID" value="OOF32747.1"/>
    <property type="molecule type" value="Genomic_DNA"/>
</dbReference>
<keyword evidence="3" id="KW-1185">Reference proteome</keyword>
<organism evidence="2 3">
    <name type="scientific">Salinivibrio costicola subsp. alcaliphilus</name>
    <dbReference type="NCBI Taxonomy" id="272773"/>
    <lineage>
        <taxon>Bacteria</taxon>
        <taxon>Pseudomonadati</taxon>
        <taxon>Pseudomonadota</taxon>
        <taxon>Gammaproteobacteria</taxon>
        <taxon>Vibrionales</taxon>
        <taxon>Vibrionaceae</taxon>
        <taxon>Salinivibrio</taxon>
    </lineage>
</organism>
<dbReference type="Gene3D" id="3.40.250.10">
    <property type="entry name" value="Rhodanese-like domain"/>
    <property type="match status" value="1"/>
</dbReference>
<keyword evidence="1" id="KW-0808">Transferase</keyword>
<dbReference type="InterPro" id="IPR036873">
    <property type="entry name" value="Rhodanese-like_dom_sf"/>
</dbReference>
<gene>
    <name evidence="2" type="ORF">BZJ21_14515</name>
</gene>
<dbReference type="RefSeq" id="WP_077670168.1">
    <property type="nucleotide sequence ID" value="NZ_MUFR01000062.1"/>
</dbReference>
<evidence type="ECO:0000256" key="1">
    <source>
        <dbReference type="ARBA" id="ARBA00022679"/>
    </source>
</evidence>
<name>A0ABX3KM07_SALCS</name>
<dbReference type="InterPro" id="IPR045078">
    <property type="entry name" value="TST/MPST-like"/>
</dbReference>